<proteinExistence type="predicted"/>
<dbReference type="InterPro" id="IPR016036">
    <property type="entry name" value="Malonyl_transacylase_ACP-bd"/>
</dbReference>
<evidence type="ECO:0000256" key="3">
    <source>
        <dbReference type="ARBA" id="ARBA00023315"/>
    </source>
</evidence>
<protein>
    <submittedName>
        <fullName evidence="5">Acyltransferase domain-containing protein</fullName>
    </submittedName>
</protein>
<dbReference type="InterPro" id="IPR001227">
    <property type="entry name" value="Ac_transferase_dom_sf"/>
</dbReference>
<dbReference type="EMBL" id="JASJUS010000177">
    <property type="protein sequence ID" value="MDL2082321.1"/>
    <property type="molecule type" value="Genomic_DNA"/>
</dbReference>
<dbReference type="Proteomes" id="UP001241926">
    <property type="component" value="Unassembled WGS sequence"/>
</dbReference>
<evidence type="ECO:0000259" key="4">
    <source>
        <dbReference type="SMART" id="SM00827"/>
    </source>
</evidence>
<dbReference type="GO" id="GO:0016746">
    <property type="term" value="F:acyltransferase activity"/>
    <property type="evidence" value="ECO:0007669"/>
    <property type="project" value="UniProtKB-KW"/>
</dbReference>
<keyword evidence="2" id="KW-0511">Multifunctional enzyme</keyword>
<name>A0ABT7JBT4_9ACTN</name>
<gene>
    <name evidence="5" type="ORF">QNN03_38580</name>
</gene>
<dbReference type="Pfam" id="PF00698">
    <property type="entry name" value="Acyl_transf_1"/>
    <property type="match status" value="1"/>
</dbReference>
<dbReference type="InterPro" id="IPR016035">
    <property type="entry name" value="Acyl_Trfase/lysoPLipase"/>
</dbReference>
<accession>A0ABT7JBT4</accession>
<comment type="caution">
    <text evidence="5">The sequence shown here is derived from an EMBL/GenBank/DDBJ whole genome shotgun (WGS) entry which is preliminary data.</text>
</comment>
<dbReference type="SMART" id="SM00827">
    <property type="entry name" value="PKS_AT"/>
    <property type="match status" value="1"/>
</dbReference>
<organism evidence="5 6">
    <name type="scientific">Streptomyces fuscus</name>
    <dbReference type="NCBI Taxonomy" id="3048495"/>
    <lineage>
        <taxon>Bacteria</taxon>
        <taxon>Bacillati</taxon>
        <taxon>Actinomycetota</taxon>
        <taxon>Actinomycetes</taxon>
        <taxon>Kitasatosporales</taxon>
        <taxon>Streptomycetaceae</taxon>
        <taxon>Streptomyces</taxon>
    </lineage>
</organism>
<evidence type="ECO:0000313" key="5">
    <source>
        <dbReference type="EMBL" id="MDL2082321.1"/>
    </source>
</evidence>
<dbReference type="PANTHER" id="PTHR43775:SF51">
    <property type="entry name" value="INACTIVE PHENOLPHTHIOCEROL SYNTHESIS POLYKETIDE SYNTHASE TYPE I PKS1-RELATED"/>
    <property type="match status" value="1"/>
</dbReference>
<dbReference type="SUPFAM" id="SSF52151">
    <property type="entry name" value="FabD/lysophospholipase-like"/>
    <property type="match status" value="1"/>
</dbReference>
<keyword evidence="3 5" id="KW-0012">Acyltransferase</keyword>
<dbReference type="PANTHER" id="PTHR43775">
    <property type="entry name" value="FATTY ACID SYNTHASE"/>
    <property type="match status" value="1"/>
</dbReference>
<sequence>LFALEVALFRLLESLGVRPDVLAGHSIGEIAAAYVAGVWSLADACRLVAARGRLMQALPAGGVMVAVQASEGEVLPLLTDGVGIAAVNGPNAVVVAGGAEAVNSVVSRFREQGRKVTALRVSHA</sequence>
<feature type="non-terminal residue" evidence="5">
    <location>
        <position position="1"/>
    </location>
</feature>
<keyword evidence="1" id="KW-0808">Transferase</keyword>
<dbReference type="InterPro" id="IPR014043">
    <property type="entry name" value="Acyl_transferase_dom"/>
</dbReference>
<reference evidence="5 6" key="1">
    <citation type="submission" date="2023-05" db="EMBL/GenBank/DDBJ databases">
        <title>Streptomyces fuscus sp. nov., a brown-black pigment producing actinomyces isolated from dry sand of Sea duck farm.</title>
        <authorList>
            <person name="Xie J."/>
            <person name="Shen N."/>
        </authorList>
    </citation>
    <scope>NUCLEOTIDE SEQUENCE [LARGE SCALE GENOMIC DNA]</scope>
    <source>
        <strain evidence="5 6">GXMU-J15</strain>
    </source>
</reference>
<dbReference type="Gene3D" id="3.40.366.10">
    <property type="entry name" value="Malonyl-Coenzyme A Acyl Carrier Protein, domain 2"/>
    <property type="match status" value="1"/>
</dbReference>
<evidence type="ECO:0000313" key="6">
    <source>
        <dbReference type="Proteomes" id="UP001241926"/>
    </source>
</evidence>
<dbReference type="SUPFAM" id="SSF55048">
    <property type="entry name" value="Probable ACP-binding domain of malonyl-CoA ACP transacylase"/>
    <property type="match status" value="1"/>
</dbReference>
<feature type="domain" description="Malonyl-CoA:ACP transacylase (MAT)" evidence="4">
    <location>
        <begin position="1"/>
        <end position="124"/>
    </location>
</feature>
<evidence type="ECO:0000256" key="2">
    <source>
        <dbReference type="ARBA" id="ARBA00023268"/>
    </source>
</evidence>
<dbReference type="RefSeq" id="WP_285437371.1">
    <property type="nucleotide sequence ID" value="NZ_JASJUS010000177.1"/>
</dbReference>
<feature type="non-terminal residue" evidence="5">
    <location>
        <position position="124"/>
    </location>
</feature>
<keyword evidence="6" id="KW-1185">Reference proteome</keyword>
<dbReference type="InterPro" id="IPR050091">
    <property type="entry name" value="PKS_NRPS_Biosynth_Enz"/>
</dbReference>
<evidence type="ECO:0000256" key="1">
    <source>
        <dbReference type="ARBA" id="ARBA00022679"/>
    </source>
</evidence>